<dbReference type="InterPro" id="IPR036322">
    <property type="entry name" value="WD40_repeat_dom_sf"/>
</dbReference>
<organism evidence="1 2">
    <name type="scientific">Francisella salimarina</name>
    <dbReference type="NCBI Taxonomy" id="2599927"/>
    <lineage>
        <taxon>Bacteria</taxon>
        <taxon>Pseudomonadati</taxon>
        <taxon>Pseudomonadota</taxon>
        <taxon>Gammaproteobacteria</taxon>
        <taxon>Thiotrichales</taxon>
        <taxon>Francisellaceae</taxon>
        <taxon>Francisella</taxon>
    </lineage>
</organism>
<dbReference type="AlphaFoldDB" id="A0AAJ4TKG1"/>
<proteinExistence type="predicted"/>
<accession>A0AAJ4TKG1</accession>
<dbReference type="SUPFAM" id="SSF50978">
    <property type="entry name" value="WD40 repeat-like"/>
    <property type="match status" value="1"/>
</dbReference>
<protein>
    <submittedName>
        <fullName evidence="1">Uncharacterized protein</fullName>
    </submittedName>
</protein>
<reference evidence="1 2" key="1">
    <citation type="submission" date="2021-06" db="EMBL/GenBank/DDBJ databases">
        <title>Ulceroglandular infection and bacteremia caused by Francisella salimarina in an immunocompromised patient, France.</title>
        <authorList>
            <person name="Hennebique A."/>
            <person name="Caspar Y."/>
            <person name="Maurin M."/>
            <person name="Boisset S."/>
            <person name="Pelloux I."/>
            <person name="Gallego-Hernanz M.P."/>
            <person name="Burucoa C."/>
            <person name="Cazenave-Roblot F."/>
            <person name="Plouzeau C."/>
            <person name="Rammaert B."/>
        </authorList>
    </citation>
    <scope>NUCLEOTIDE SEQUENCE [LARGE SCALE GENOMIC DNA]</scope>
    <source>
        <strain evidence="1 2">CHUGA-F75</strain>
    </source>
</reference>
<keyword evidence="2" id="KW-1185">Reference proteome</keyword>
<name>A0AAJ4TKG1_9GAMM</name>
<sequence length="395" mass="44358">MKNIFVTFVILFFSQFSEAYYVKIAKDNHIVQPGYITTLAEPNIQATAITSDSTKLFSIFRPSDNYCLSVTKVSYSINNTGSTTSCFGNQYVVGNKVNKIILDNFGKTFYILSNYNIVAYNISPITDRIKGQIFRKRFIQKIVNAKLVDEGKYLYLLTASDKSQKGKLIIYRVNTDGSLDELNITVLRYKPKKIVFNSIESVYIQSNKSIYFYSFLRNGKVIKNEKIITIPSGEISDFSVITESSTESKVLLVGHSGSEGLEIGFVNTYDFSSGMVRQTNNRVYKDLPLKIVTYKDKFSVQSKVLVAFKSKLINGTDESVKLLGDEYKVNGNFVGLLQNNSLVAVVYSSSVVVYDLKEGYLLSNLFLNETSDSSLFLSNNFIGVGSQSNINIFQL</sequence>
<dbReference type="EMBL" id="CP076680">
    <property type="protein sequence ID" value="QWU98654.1"/>
    <property type="molecule type" value="Genomic_DNA"/>
</dbReference>
<dbReference type="RefSeq" id="WP_146422013.1">
    <property type="nucleotide sequence ID" value="NZ_CP076680.1"/>
</dbReference>
<dbReference type="Proteomes" id="UP000683421">
    <property type="component" value="Chromosome"/>
</dbReference>
<gene>
    <name evidence="1" type="ORF">KQR59_05935</name>
</gene>
<evidence type="ECO:0000313" key="1">
    <source>
        <dbReference type="EMBL" id="QWU98654.1"/>
    </source>
</evidence>
<evidence type="ECO:0000313" key="2">
    <source>
        <dbReference type="Proteomes" id="UP000683421"/>
    </source>
</evidence>
<dbReference type="KEGG" id="fsr:KQR59_05935"/>